<dbReference type="Pfam" id="PF02576">
    <property type="entry name" value="RimP_N"/>
    <property type="match status" value="1"/>
</dbReference>
<dbReference type="Pfam" id="PF17384">
    <property type="entry name" value="DUF150_C"/>
    <property type="match status" value="1"/>
</dbReference>
<name>A0A174M863_9FIRM</name>
<evidence type="ECO:0000313" key="9">
    <source>
        <dbReference type="Proteomes" id="UP000409147"/>
    </source>
</evidence>
<dbReference type="EMBL" id="CABHNB010000043">
    <property type="protein sequence ID" value="VUX19492.1"/>
    <property type="molecule type" value="Genomic_DNA"/>
</dbReference>
<dbReference type="InterPro" id="IPR035956">
    <property type="entry name" value="RimP_N_sf"/>
</dbReference>
<dbReference type="Gene3D" id="3.30.300.70">
    <property type="entry name" value="RimP-like superfamily, N-terminal"/>
    <property type="match status" value="1"/>
</dbReference>
<protein>
    <recommendedName>
        <fullName evidence="3">Ribosome maturation factor RimP</fullName>
    </recommendedName>
</protein>
<accession>A0A174M863</accession>
<feature type="domain" description="Ribosome maturation factor RimP N-terminal" evidence="4">
    <location>
        <begin position="41"/>
        <end position="113"/>
    </location>
</feature>
<reference evidence="7 9" key="2">
    <citation type="submission" date="2019-07" db="EMBL/GenBank/DDBJ databases">
        <authorList>
            <person name="Hibberd C M."/>
            <person name="Gehrig L. J."/>
            <person name="Chang H.-W."/>
            <person name="Venkatesh S."/>
        </authorList>
    </citation>
    <scope>NUCLEOTIDE SEQUENCE [LARGE SCALE GENOMIC DNA]</scope>
    <source>
        <strain evidence="7">Ruminococcus_obeum_SSTS_Bg7063</strain>
    </source>
</reference>
<keyword evidence="1 3" id="KW-0963">Cytoplasm</keyword>
<dbReference type="GO" id="GO:0005829">
    <property type="term" value="C:cytosol"/>
    <property type="evidence" value="ECO:0007669"/>
    <property type="project" value="TreeGrafter"/>
</dbReference>
<reference evidence="6 8" key="1">
    <citation type="submission" date="2015-09" db="EMBL/GenBank/DDBJ databases">
        <authorList>
            <consortium name="Pathogen Informatics"/>
        </authorList>
    </citation>
    <scope>NUCLEOTIDE SEQUENCE [LARGE SCALE GENOMIC DNA]</scope>
    <source>
        <strain evidence="6 8">2789STDY5834921</strain>
    </source>
</reference>
<sequence length="181" mass="20658">MITDNKRVDFGPLFLRDAPDVRKAGGNMSRRDEYEQKAEALLAPIVEGQGFELVDVEYVKEAGNWYLRGYIDKPGGITVNDCEAVSRAFSDKLDENDFIEDSYIMEISSPGLDRPLKKEKDFARSMGKLVEIRTYRPIEKQKEFCGILNAYDESSVTIDEDGQLRTFDKKDIALIRLAIEF</sequence>
<keyword evidence="2 3" id="KW-0690">Ribosome biogenesis</keyword>
<dbReference type="GO" id="GO:0000028">
    <property type="term" value="P:ribosomal small subunit assembly"/>
    <property type="evidence" value="ECO:0007669"/>
    <property type="project" value="TreeGrafter"/>
</dbReference>
<dbReference type="GO" id="GO:0006412">
    <property type="term" value="P:translation"/>
    <property type="evidence" value="ECO:0007669"/>
    <property type="project" value="TreeGrafter"/>
</dbReference>
<dbReference type="HAMAP" id="MF_01077">
    <property type="entry name" value="RimP"/>
    <property type="match status" value="1"/>
</dbReference>
<dbReference type="InterPro" id="IPR028998">
    <property type="entry name" value="RimP_C"/>
</dbReference>
<evidence type="ECO:0000256" key="1">
    <source>
        <dbReference type="ARBA" id="ARBA00022490"/>
    </source>
</evidence>
<dbReference type="FunFam" id="3.30.300.70:FF:000001">
    <property type="entry name" value="Ribosome maturation factor RimP"/>
    <property type="match status" value="1"/>
</dbReference>
<gene>
    <name evidence="3 6" type="primary">rimP</name>
    <name evidence="6" type="ORF">ERS852533_00995</name>
    <name evidence="7" type="ORF">ROSSTS7063_02987</name>
</gene>
<dbReference type="EMBL" id="CZBA01000004">
    <property type="protein sequence ID" value="CUP32624.1"/>
    <property type="molecule type" value="Genomic_DNA"/>
</dbReference>
<dbReference type="Proteomes" id="UP000095413">
    <property type="component" value="Unassembled WGS sequence"/>
</dbReference>
<evidence type="ECO:0000256" key="2">
    <source>
        <dbReference type="ARBA" id="ARBA00022517"/>
    </source>
</evidence>
<dbReference type="Proteomes" id="UP000409147">
    <property type="component" value="Unassembled WGS sequence"/>
</dbReference>
<dbReference type="PANTHER" id="PTHR33867">
    <property type="entry name" value="RIBOSOME MATURATION FACTOR RIMP"/>
    <property type="match status" value="1"/>
</dbReference>
<proteinExistence type="inferred from homology"/>
<comment type="function">
    <text evidence="3">Required for maturation of 30S ribosomal subunits.</text>
</comment>
<keyword evidence="9" id="KW-1185">Reference proteome</keyword>
<dbReference type="SUPFAM" id="SSF74942">
    <property type="entry name" value="YhbC-like, C-terminal domain"/>
    <property type="match status" value="1"/>
</dbReference>
<evidence type="ECO:0000313" key="7">
    <source>
        <dbReference type="EMBL" id="VUX19492.1"/>
    </source>
</evidence>
<evidence type="ECO:0000313" key="6">
    <source>
        <dbReference type="EMBL" id="CUP32624.1"/>
    </source>
</evidence>
<dbReference type="InterPro" id="IPR036847">
    <property type="entry name" value="RimP_C_sf"/>
</dbReference>
<evidence type="ECO:0000313" key="8">
    <source>
        <dbReference type="Proteomes" id="UP000095413"/>
    </source>
</evidence>
<dbReference type="CDD" id="cd01734">
    <property type="entry name" value="YlxS_C"/>
    <property type="match status" value="1"/>
</dbReference>
<dbReference type="PANTHER" id="PTHR33867:SF1">
    <property type="entry name" value="RIBOSOME MATURATION FACTOR RIMP"/>
    <property type="match status" value="1"/>
</dbReference>
<evidence type="ECO:0000256" key="3">
    <source>
        <dbReference type="HAMAP-Rule" id="MF_01077"/>
    </source>
</evidence>
<dbReference type="InterPro" id="IPR003728">
    <property type="entry name" value="Ribosome_maturation_RimP"/>
</dbReference>
<evidence type="ECO:0000259" key="4">
    <source>
        <dbReference type="Pfam" id="PF02576"/>
    </source>
</evidence>
<dbReference type="InterPro" id="IPR028989">
    <property type="entry name" value="RimP_N"/>
</dbReference>
<comment type="subcellular location">
    <subcellularLocation>
        <location evidence="3">Cytoplasm</location>
    </subcellularLocation>
</comment>
<dbReference type="SUPFAM" id="SSF75420">
    <property type="entry name" value="YhbC-like, N-terminal domain"/>
    <property type="match status" value="1"/>
</dbReference>
<comment type="similarity">
    <text evidence="3">Belongs to the RimP family.</text>
</comment>
<dbReference type="AlphaFoldDB" id="A0A174M863"/>
<evidence type="ECO:0000259" key="5">
    <source>
        <dbReference type="Pfam" id="PF17384"/>
    </source>
</evidence>
<feature type="domain" description="Ribosome maturation factor RimP C-terminal" evidence="5">
    <location>
        <begin position="116"/>
        <end position="181"/>
    </location>
</feature>
<organism evidence="6 8">
    <name type="scientific">Blautia obeum</name>
    <dbReference type="NCBI Taxonomy" id="40520"/>
    <lineage>
        <taxon>Bacteria</taxon>
        <taxon>Bacillati</taxon>
        <taxon>Bacillota</taxon>
        <taxon>Clostridia</taxon>
        <taxon>Lachnospirales</taxon>
        <taxon>Lachnospiraceae</taxon>
        <taxon>Blautia</taxon>
    </lineage>
</organism>
<dbReference type="Gene3D" id="2.30.30.180">
    <property type="entry name" value="Ribosome maturation factor RimP, C-terminal domain"/>
    <property type="match status" value="1"/>
</dbReference>